<evidence type="ECO:0000256" key="1">
    <source>
        <dbReference type="SAM" id="Phobius"/>
    </source>
</evidence>
<gene>
    <name evidence="2" type="ORF">HMPREF9629_01783</name>
</gene>
<feature type="transmembrane region" description="Helical" evidence="1">
    <location>
        <begin position="9"/>
        <end position="37"/>
    </location>
</feature>
<dbReference type="Proteomes" id="UP000006437">
    <property type="component" value="Unassembled WGS sequence"/>
</dbReference>
<keyword evidence="1" id="KW-1133">Transmembrane helix</keyword>
<name>G9X032_9FIRM</name>
<evidence type="ECO:0000313" key="3">
    <source>
        <dbReference type="Proteomes" id="UP000006437"/>
    </source>
</evidence>
<organism evidence="2 3">
    <name type="scientific">Peptoanaerobacter stomatis</name>
    <dbReference type="NCBI Taxonomy" id="796937"/>
    <lineage>
        <taxon>Bacteria</taxon>
        <taxon>Bacillati</taxon>
        <taxon>Bacillota</taxon>
        <taxon>Clostridia</taxon>
        <taxon>Peptostreptococcales</taxon>
        <taxon>Filifactoraceae</taxon>
        <taxon>Peptoanaerobacter</taxon>
    </lineage>
</organism>
<sequence length="101" mass="11183">MKILLRLSIILDIFIYVCFFIGFALGIVGVEIGFYMIGFVFRYGLIISIVSILLKLVVIILSFSRNKHTFSIALSSMRNLLIIGGLIAGIYYIGKVMSAVG</sequence>
<dbReference type="AlphaFoldDB" id="G9X032"/>
<dbReference type="EMBL" id="AFZE01000011">
    <property type="protein sequence ID" value="EHL15537.1"/>
    <property type="molecule type" value="Genomic_DNA"/>
</dbReference>
<dbReference type="BioCyc" id="EBAC796937-HMP:GMGH-1791-MONOMER"/>
<keyword evidence="1" id="KW-0812">Transmembrane</keyword>
<feature type="transmembrane region" description="Helical" evidence="1">
    <location>
        <begin position="43"/>
        <end position="64"/>
    </location>
</feature>
<protein>
    <submittedName>
        <fullName evidence="2">Uncharacterized protein</fullName>
    </submittedName>
</protein>
<comment type="caution">
    <text evidence="2">The sequence shown here is derived from an EMBL/GenBank/DDBJ whole genome shotgun (WGS) entry which is preliminary data.</text>
</comment>
<feature type="transmembrane region" description="Helical" evidence="1">
    <location>
        <begin position="76"/>
        <end position="94"/>
    </location>
</feature>
<evidence type="ECO:0000313" key="2">
    <source>
        <dbReference type="EMBL" id="EHL15537.1"/>
    </source>
</evidence>
<dbReference type="HOGENOM" id="CLU_162457_0_0_9"/>
<dbReference type="RefSeq" id="WP_009526012.1">
    <property type="nucleotide sequence ID" value="NZ_JH414560.1"/>
</dbReference>
<reference evidence="2 3" key="1">
    <citation type="submission" date="2011-08" db="EMBL/GenBank/DDBJ databases">
        <title>The Genome Sequence of Eubacteriaceae bacterium ACC19a.</title>
        <authorList>
            <consortium name="The Broad Institute Genome Sequencing Platform"/>
            <person name="Earl A."/>
            <person name="Ward D."/>
            <person name="Feldgarden M."/>
            <person name="Gevers D."/>
            <person name="Sizova M."/>
            <person name="Hazen A."/>
            <person name="Epstein S."/>
            <person name="Young S.K."/>
            <person name="Zeng Q."/>
            <person name="Gargeya S."/>
            <person name="Fitzgerald M."/>
            <person name="Haas B."/>
            <person name="Abouelleil A."/>
            <person name="Alvarado L."/>
            <person name="Arachchi H.M."/>
            <person name="Berlin A."/>
            <person name="Brown A."/>
            <person name="Chapman S.B."/>
            <person name="Chen Z."/>
            <person name="Dunbar C."/>
            <person name="Freedman E."/>
            <person name="Gearin G."/>
            <person name="Gellesch M."/>
            <person name="Goldberg J."/>
            <person name="Griggs A."/>
            <person name="Gujja S."/>
            <person name="Heiman D."/>
            <person name="Howarth C."/>
            <person name="Larson L."/>
            <person name="Lui A."/>
            <person name="MacDonald P.J.P."/>
            <person name="Montmayeur A."/>
            <person name="Murphy C."/>
            <person name="Neiman D."/>
            <person name="Pearson M."/>
            <person name="Priest M."/>
            <person name="Roberts A."/>
            <person name="Saif S."/>
            <person name="Shea T."/>
            <person name="Shenoy N."/>
            <person name="Sisk P."/>
            <person name="Stolte C."/>
            <person name="Sykes S."/>
            <person name="Wortman J."/>
            <person name="Nusbaum C."/>
            <person name="Birren B."/>
        </authorList>
    </citation>
    <scope>NUCLEOTIDE SEQUENCE [LARGE SCALE GENOMIC DNA]</scope>
    <source>
        <strain evidence="2 3">ACC19a</strain>
    </source>
</reference>
<keyword evidence="1" id="KW-0472">Membrane</keyword>
<accession>G9X032</accession>
<proteinExistence type="predicted"/>